<name>G6YIY9_9HYPH</name>
<protein>
    <recommendedName>
        <fullName evidence="4">Glycoside hydrolase family 127 protein</fullName>
    </recommendedName>
</protein>
<evidence type="ECO:0000313" key="2">
    <source>
        <dbReference type="EMBL" id="EHH05545.1"/>
    </source>
</evidence>
<dbReference type="AlphaFoldDB" id="G6YIY9"/>
<feature type="non-terminal residue" evidence="2">
    <location>
        <position position="89"/>
    </location>
</feature>
<evidence type="ECO:0000256" key="1">
    <source>
        <dbReference type="SAM" id="MobiDB-lite"/>
    </source>
</evidence>
<reference evidence="2 3" key="1">
    <citation type="journal article" date="2012" name="J. Bacteriol.">
        <title>Draft Genome Sequence of Plant Growth-Promoting Rhizobium Mesorhizobium amorphae, Isolated from Zinc-Lead Mine Tailings.</title>
        <authorList>
            <person name="Hao X."/>
            <person name="Lin Y."/>
            <person name="Johnstone L."/>
            <person name="Baltrus D.A."/>
            <person name="Miller S.J."/>
            <person name="Wei G."/>
            <person name="Rensing C."/>
        </authorList>
    </citation>
    <scope>NUCLEOTIDE SEQUENCE [LARGE SCALE GENOMIC DNA]</scope>
    <source>
        <strain evidence="2 3">CCNWGS0123</strain>
    </source>
</reference>
<gene>
    <name evidence="2" type="ORF">MEA186_29822</name>
</gene>
<dbReference type="Proteomes" id="UP000002949">
    <property type="component" value="Unassembled WGS sequence"/>
</dbReference>
<accession>G6YIY9</accession>
<proteinExistence type="predicted"/>
<organism evidence="2 3">
    <name type="scientific">Mesorhizobium amorphae CCNWGS0123</name>
    <dbReference type="NCBI Taxonomy" id="1082933"/>
    <lineage>
        <taxon>Bacteria</taxon>
        <taxon>Pseudomonadati</taxon>
        <taxon>Pseudomonadota</taxon>
        <taxon>Alphaproteobacteria</taxon>
        <taxon>Hyphomicrobiales</taxon>
        <taxon>Phyllobacteriaceae</taxon>
        <taxon>Mesorhizobium</taxon>
    </lineage>
</organism>
<sequence>MTATQSAKQPAGKTVASGKPMLAFRPLPVPQVDVRGFWGDRVDAVASRTADILYERCVAARMLEQIDPDRPSPGVVIPFHSPSPDEVSL</sequence>
<evidence type="ECO:0000313" key="3">
    <source>
        <dbReference type="Proteomes" id="UP000002949"/>
    </source>
</evidence>
<dbReference type="EMBL" id="AGSN01000210">
    <property type="protein sequence ID" value="EHH05545.1"/>
    <property type="molecule type" value="Genomic_DNA"/>
</dbReference>
<feature type="region of interest" description="Disordered" evidence="1">
    <location>
        <begin position="70"/>
        <end position="89"/>
    </location>
</feature>
<dbReference type="eggNOG" id="COG3533">
    <property type="taxonomic scope" value="Bacteria"/>
</dbReference>
<evidence type="ECO:0008006" key="4">
    <source>
        <dbReference type="Google" id="ProtNLM"/>
    </source>
</evidence>
<keyword evidence="3" id="KW-1185">Reference proteome</keyword>